<keyword evidence="4" id="KW-1185">Reference proteome</keyword>
<evidence type="ECO:0000313" key="3">
    <source>
        <dbReference type="EnsemblMetazoa" id="CPIJ011677-PA"/>
    </source>
</evidence>
<dbReference type="VEuPathDB" id="VectorBase:CPIJ011677"/>
<gene>
    <name evidence="3" type="primary">6044143</name>
    <name evidence="2" type="ORF">CpipJ_CPIJ011677</name>
</gene>
<reference evidence="2" key="1">
    <citation type="submission" date="2007-03" db="EMBL/GenBank/DDBJ databases">
        <title>Annotation of Culex pipiens quinquefasciatus.</title>
        <authorList>
            <consortium name="The Broad Institute Genome Sequencing Platform"/>
            <person name="Atkinson P.W."/>
            <person name="Hemingway J."/>
            <person name="Christensen B.M."/>
            <person name="Higgs S."/>
            <person name="Kodira C."/>
            <person name="Hannick L."/>
            <person name="Megy K."/>
            <person name="O'Leary S."/>
            <person name="Pearson M."/>
            <person name="Haas B.J."/>
            <person name="Mauceli E."/>
            <person name="Wortman J.R."/>
            <person name="Lee N.H."/>
            <person name="Guigo R."/>
            <person name="Stanke M."/>
            <person name="Alvarado L."/>
            <person name="Amedeo P."/>
            <person name="Antoine C.H."/>
            <person name="Arensburger P."/>
            <person name="Bidwell S.L."/>
            <person name="Crawford M."/>
            <person name="Camaro F."/>
            <person name="Devon K."/>
            <person name="Engels R."/>
            <person name="Hammond M."/>
            <person name="Howarth C."/>
            <person name="Koehrsen M."/>
            <person name="Lawson D."/>
            <person name="Montgomery P."/>
            <person name="Nene V."/>
            <person name="Nusbaum C."/>
            <person name="Puiu D."/>
            <person name="Romero-Severson J."/>
            <person name="Severson D.W."/>
            <person name="Shumway M."/>
            <person name="Sisk P."/>
            <person name="Stolte C."/>
            <person name="Zeng Q."/>
            <person name="Eisenstadt E."/>
            <person name="Fraser-Liggett C."/>
            <person name="Strausberg R."/>
            <person name="Galagan J."/>
            <person name="Birren B."/>
            <person name="Collins F.H."/>
        </authorList>
    </citation>
    <scope>NUCLEOTIDE SEQUENCE [LARGE SCALE GENOMIC DNA]</scope>
    <source>
        <strain evidence="2">JHB</strain>
    </source>
</reference>
<sequence length="208" mass="22871">MVSDRTTASQRFSPISSAPQSGHTSAENGKRQRRLLRRRNPLPPGTKLNSPAVASFSVRFLLHSGHSRRTDLHLTGGVFGAGSRIADLLQTARTLVLSTLSGFWIGETGETRPGELRNTSRNDRELSLLELVMTTKHCVIYFLLVLPSFLLTVDGGSRLKAHVAEDKLYAEVEGEDESANIASIYRDASGNQFSEAVFKKIFSIIEVD</sequence>
<accession>B0WWC3</accession>
<dbReference type="Proteomes" id="UP000002320">
    <property type="component" value="Unassembled WGS sequence"/>
</dbReference>
<evidence type="ECO:0000256" key="1">
    <source>
        <dbReference type="SAM" id="MobiDB-lite"/>
    </source>
</evidence>
<dbReference type="HOGENOM" id="CLU_1322061_0_0_1"/>
<name>B0WWC3_CULQU</name>
<dbReference type="InParanoid" id="B0WWC3"/>
<dbReference type="EnsemblMetazoa" id="CPIJ011677-RA">
    <property type="protein sequence ID" value="CPIJ011677-PA"/>
    <property type="gene ID" value="CPIJ011677"/>
</dbReference>
<reference evidence="3" key="2">
    <citation type="submission" date="2021-02" db="UniProtKB">
        <authorList>
            <consortium name="EnsemblMetazoa"/>
        </authorList>
    </citation>
    <scope>IDENTIFICATION</scope>
    <source>
        <strain evidence="3">JHB</strain>
    </source>
</reference>
<dbReference type="AlphaFoldDB" id="B0WWC3"/>
<dbReference type="EMBL" id="DS232142">
    <property type="protein sequence ID" value="EDS36015.1"/>
    <property type="molecule type" value="Genomic_DNA"/>
</dbReference>
<evidence type="ECO:0000313" key="2">
    <source>
        <dbReference type="EMBL" id="EDS36015.1"/>
    </source>
</evidence>
<feature type="compositionally biased region" description="Polar residues" evidence="1">
    <location>
        <begin position="1"/>
        <end position="27"/>
    </location>
</feature>
<dbReference type="KEGG" id="cqu:CpipJ_CPIJ011677"/>
<feature type="compositionally biased region" description="Basic residues" evidence="1">
    <location>
        <begin position="31"/>
        <end position="40"/>
    </location>
</feature>
<feature type="region of interest" description="Disordered" evidence="1">
    <location>
        <begin position="1"/>
        <end position="50"/>
    </location>
</feature>
<organism>
    <name type="scientific">Culex quinquefasciatus</name>
    <name type="common">Southern house mosquito</name>
    <name type="synonym">Culex pungens</name>
    <dbReference type="NCBI Taxonomy" id="7176"/>
    <lineage>
        <taxon>Eukaryota</taxon>
        <taxon>Metazoa</taxon>
        <taxon>Ecdysozoa</taxon>
        <taxon>Arthropoda</taxon>
        <taxon>Hexapoda</taxon>
        <taxon>Insecta</taxon>
        <taxon>Pterygota</taxon>
        <taxon>Neoptera</taxon>
        <taxon>Endopterygota</taxon>
        <taxon>Diptera</taxon>
        <taxon>Nematocera</taxon>
        <taxon>Culicoidea</taxon>
        <taxon>Culicidae</taxon>
        <taxon>Culicinae</taxon>
        <taxon>Culicini</taxon>
        <taxon>Culex</taxon>
        <taxon>Culex</taxon>
    </lineage>
</organism>
<proteinExistence type="predicted"/>
<protein>
    <submittedName>
        <fullName evidence="2 3">Uncharacterized protein</fullName>
    </submittedName>
</protein>
<evidence type="ECO:0000313" key="4">
    <source>
        <dbReference type="Proteomes" id="UP000002320"/>
    </source>
</evidence>